<keyword evidence="3" id="KW-0378">Hydrolase</keyword>
<dbReference type="GO" id="GO:0004806">
    <property type="term" value="F:triacylglycerol lipase activity"/>
    <property type="evidence" value="ECO:0007669"/>
    <property type="project" value="TreeGrafter"/>
</dbReference>
<comment type="caution">
    <text evidence="3">The sequence shown here is derived from an EMBL/GenBank/DDBJ whole genome shotgun (WGS) entry which is preliminary data.</text>
</comment>
<sequence length="290" mass="31019">MALPAQASVLHLPGVRLHYEVRGAGPLLVVIPGGPQDAGVFADLARHLADRYTVVAYDPRGNSRSVLDGEPLDQRVEQHADDAAQLIDALDAGPAHVFGTSGGAQIALDLSARYPDKVRTVVAHEPPCVMMLEDPSEALTHGRDVYDTYRRDGVEAAMQKFFADNALDGGGQPDDAFDDEARPDVAAEPAAPSPEELETFERVSGNFEYFLAHGMIPLSTYEPDVGTLRDDARVTVAIGELSAGLPIEEMGLALAKRLDREPVLFPGDHVGFGAHAEAFAAALHGVLDRR</sequence>
<dbReference type="Gene3D" id="3.40.50.1820">
    <property type="entry name" value="alpha/beta hydrolase"/>
    <property type="match status" value="1"/>
</dbReference>
<proteinExistence type="predicted"/>
<evidence type="ECO:0000256" key="1">
    <source>
        <dbReference type="SAM" id="MobiDB-lite"/>
    </source>
</evidence>
<keyword evidence="4" id="KW-1185">Reference proteome</keyword>
<dbReference type="InterPro" id="IPR029058">
    <property type="entry name" value="AB_hydrolase_fold"/>
</dbReference>
<gene>
    <name evidence="3" type="ORF">G1H10_00245</name>
</gene>
<accession>A0A6L9S031</accession>
<evidence type="ECO:0000313" key="3">
    <source>
        <dbReference type="EMBL" id="NED98595.1"/>
    </source>
</evidence>
<dbReference type="Proteomes" id="UP000475214">
    <property type="component" value="Unassembled WGS sequence"/>
</dbReference>
<dbReference type="InterPro" id="IPR050471">
    <property type="entry name" value="AB_hydrolase"/>
</dbReference>
<evidence type="ECO:0000259" key="2">
    <source>
        <dbReference type="Pfam" id="PF00561"/>
    </source>
</evidence>
<dbReference type="GO" id="GO:0046503">
    <property type="term" value="P:glycerolipid catabolic process"/>
    <property type="evidence" value="ECO:0007669"/>
    <property type="project" value="TreeGrafter"/>
</dbReference>
<dbReference type="PANTHER" id="PTHR43433:SF5">
    <property type="entry name" value="AB HYDROLASE-1 DOMAIN-CONTAINING PROTEIN"/>
    <property type="match status" value="1"/>
</dbReference>
<dbReference type="InterPro" id="IPR000073">
    <property type="entry name" value="AB_hydrolase_1"/>
</dbReference>
<dbReference type="EMBL" id="JAAGOA010000001">
    <property type="protein sequence ID" value="NED98595.1"/>
    <property type="molecule type" value="Genomic_DNA"/>
</dbReference>
<dbReference type="Pfam" id="PF00561">
    <property type="entry name" value="Abhydrolase_1"/>
    <property type="match status" value="1"/>
</dbReference>
<dbReference type="SUPFAM" id="SSF53474">
    <property type="entry name" value="alpha/beta-Hydrolases"/>
    <property type="match status" value="1"/>
</dbReference>
<dbReference type="AlphaFoldDB" id="A0A6L9S031"/>
<feature type="domain" description="AB hydrolase-1" evidence="2">
    <location>
        <begin position="26"/>
        <end position="158"/>
    </location>
</feature>
<organism evidence="3 4">
    <name type="scientific">Phytoactinopolyspora halotolerans</name>
    <dbReference type="NCBI Taxonomy" id="1981512"/>
    <lineage>
        <taxon>Bacteria</taxon>
        <taxon>Bacillati</taxon>
        <taxon>Actinomycetota</taxon>
        <taxon>Actinomycetes</taxon>
        <taxon>Jiangellales</taxon>
        <taxon>Jiangellaceae</taxon>
        <taxon>Phytoactinopolyspora</taxon>
    </lineage>
</organism>
<protein>
    <submittedName>
        <fullName evidence="3">Alpha/beta hydrolase</fullName>
    </submittedName>
</protein>
<name>A0A6L9S031_9ACTN</name>
<evidence type="ECO:0000313" key="4">
    <source>
        <dbReference type="Proteomes" id="UP000475214"/>
    </source>
</evidence>
<reference evidence="3 4" key="1">
    <citation type="submission" date="2020-02" db="EMBL/GenBank/DDBJ databases">
        <authorList>
            <person name="Li X.-J."/>
            <person name="Han X.-M."/>
        </authorList>
    </citation>
    <scope>NUCLEOTIDE SEQUENCE [LARGE SCALE GENOMIC DNA]</scope>
    <source>
        <strain evidence="3 4">CCTCC AB 2017055</strain>
    </source>
</reference>
<dbReference type="RefSeq" id="WP_163731013.1">
    <property type="nucleotide sequence ID" value="NZ_JAAGOA010000001.1"/>
</dbReference>
<dbReference type="PANTHER" id="PTHR43433">
    <property type="entry name" value="HYDROLASE, ALPHA/BETA FOLD FAMILY PROTEIN"/>
    <property type="match status" value="1"/>
</dbReference>
<feature type="region of interest" description="Disordered" evidence="1">
    <location>
        <begin position="165"/>
        <end position="193"/>
    </location>
</feature>